<evidence type="ECO:0000313" key="2">
    <source>
        <dbReference type="Proteomes" id="UP001321473"/>
    </source>
</evidence>
<keyword evidence="2" id="KW-1185">Reference proteome</keyword>
<comment type="caution">
    <text evidence="1">The sequence shown here is derived from an EMBL/GenBank/DDBJ whole genome shotgun (WGS) entry which is preliminary data.</text>
</comment>
<dbReference type="EMBL" id="JARKHS020000594">
    <property type="protein sequence ID" value="KAK8788629.1"/>
    <property type="molecule type" value="Genomic_DNA"/>
</dbReference>
<proteinExistence type="predicted"/>
<gene>
    <name evidence="1" type="ORF">V5799_021589</name>
</gene>
<protein>
    <submittedName>
        <fullName evidence="1">Uncharacterized protein</fullName>
    </submittedName>
</protein>
<dbReference type="AlphaFoldDB" id="A0AAQ4FMY9"/>
<evidence type="ECO:0000313" key="1">
    <source>
        <dbReference type="EMBL" id="KAK8788629.1"/>
    </source>
</evidence>
<organism evidence="1 2">
    <name type="scientific">Amblyomma americanum</name>
    <name type="common">Lone star tick</name>
    <dbReference type="NCBI Taxonomy" id="6943"/>
    <lineage>
        <taxon>Eukaryota</taxon>
        <taxon>Metazoa</taxon>
        <taxon>Ecdysozoa</taxon>
        <taxon>Arthropoda</taxon>
        <taxon>Chelicerata</taxon>
        <taxon>Arachnida</taxon>
        <taxon>Acari</taxon>
        <taxon>Parasitiformes</taxon>
        <taxon>Ixodida</taxon>
        <taxon>Ixodoidea</taxon>
        <taxon>Ixodidae</taxon>
        <taxon>Amblyomminae</taxon>
        <taxon>Amblyomma</taxon>
    </lineage>
</organism>
<sequence length="325" mass="36124">MPRHLCAAFVYAYATLVRRGRLEPTTGYRDAIRKLKSVAVEPQRDVYLGVAGPRTAAAVASESASSPRYRTQLCADIEDVMEEEALEGVLFHWPPPYRDSLRSAVIARQFVGAMETCLGAFNKKMALVAPQDEGERNQFFPFLVGDKLSYNVVFWTHNLHRGLGTLAHCTVNVPDITKAALSSEQVALQEVMKKGAPELHKQALVTVSLRALRFRLLVTAGPDKLSSADPDKTEALPYTSVCREIAPNHSQWRWTMSRQDGCVHGTYQNMWMSSLHDASDVYFTNCTTGVALFDMAYDDYQGVCGKKHPLTTMIARGLNISNVVH</sequence>
<reference evidence="1 2" key="1">
    <citation type="journal article" date="2023" name="Arcadia Sci">
        <title>De novo assembly of a long-read Amblyomma americanum tick genome.</title>
        <authorList>
            <person name="Chou S."/>
            <person name="Poskanzer K.E."/>
            <person name="Rollins M."/>
            <person name="Thuy-Boun P.S."/>
        </authorList>
    </citation>
    <scope>NUCLEOTIDE SEQUENCE [LARGE SCALE GENOMIC DNA]</scope>
    <source>
        <strain evidence="1">F_SG_1</strain>
        <tissue evidence="1">Salivary glands</tissue>
    </source>
</reference>
<name>A0AAQ4FMY9_AMBAM</name>
<dbReference type="Proteomes" id="UP001321473">
    <property type="component" value="Unassembled WGS sequence"/>
</dbReference>
<accession>A0AAQ4FMY9</accession>